<dbReference type="SUPFAM" id="SSF46785">
    <property type="entry name" value="Winged helix' DNA-binding domain"/>
    <property type="match status" value="1"/>
</dbReference>
<dbReference type="SUPFAM" id="SSF53850">
    <property type="entry name" value="Periplasmic binding protein-like II"/>
    <property type="match status" value="1"/>
</dbReference>
<dbReference type="PROSITE" id="PS50949">
    <property type="entry name" value="HTH_GNTR"/>
    <property type="match status" value="1"/>
</dbReference>
<comment type="caution">
    <text evidence="8">The sequence shown here is derived from an EMBL/GenBank/DDBJ whole genome shotgun (WGS) entry which is preliminary data.</text>
</comment>
<keyword evidence="2" id="KW-0813">Transport</keyword>
<evidence type="ECO:0000313" key="8">
    <source>
        <dbReference type="EMBL" id="MFC7750512.1"/>
    </source>
</evidence>
<keyword evidence="9" id="KW-1185">Reference proteome</keyword>
<keyword evidence="4" id="KW-0805">Transcription regulation</keyword>
<dbReference type="RefSeq" id="WP_170209389.1">
    <property type="nucleotide sequence ID" value="NZ_JBHTGQ010000023.1"/>
</dbReference>
<evidence type="ECO:0000259" key="7">
    <source>
        <dbReference type="PROSITE" id="PS50949"/>
    </source>
</evidence>
<dbReference type="Proteomes" id="UP001596528">
    <property type="component" value="Unassembled WGS sequence"/>
</dbReference>
<dbReference type="Gene3D" id="1.10.10.10">
    <property type="entry name" value="Winged helix-like DNA-binding domain superfamily/Winged helix DNA-binding domain"/>
    <property type="match status" value="1"/>
</dbReference>
<dbReference type="InterPro" id="IPR036390">
    <property type="entry name" value="WH_DNA-bd_sf"/>
</dbReference>
<proteinExistence type="inferred from homology"/>
<dbReference type="Pfam" id="PF13416">
    <property type="entry name" value="SBP_bac_8"/>
    <property type="match status" value="1"/>
</dbReference>
<evidence type="ECO:0000256" key="1">
    <source>
        <dbReference type="ARBA" id="ARBA00008520"/>
    </source>
</evidence>
<protein>
    <submittedName>
        <fullName evidence="8">Extracellular solute-binding protein</fullName>
    </submittedName>
</protein>
<dbReference type="CDD" id="cd07377">
    <property type="entry name" value="WHTH_GntR"/>
    <property type="match status" value="1"/>
</dbReference>
<dbReference type="PANTHER" id="PTHR30061">
    <property type="entry name" value="MALTOSE-BINDING PERIPLASMIC PROTEIN"/>
    <property type="match status" value="1"/>
</dbReference>
<evidence type="ECO:0000256" key="6">
    <source>
        <dbReference type="ARBA" id="ARBA00023163"/>
    </source>
</evidence>
<name>A0ABW2V7B9_9BACL</name>
<dbReference type="InterPro" id="IPR000524">
    <property type="entry name" value="Tscrpt_reg_HTH_GntR"/>
</dbReference>
<evidence type="ECO:0000256" key="4">
    <source>
        <dbReference type="ARBA" id="ARBA00023015"/>
    </source>
</evidence>
<sequence length="454" mass="52132">MGKPSRSTFQAKFTHMLDTLRQEISSGVYAKGDFLPPESALIERFQLSKNSVRKGLDQLVKEGLIVKIPRVGTQVAGPSGKETVHFFVYSSLYEEVLLNELLAEFHAQHPDIQVETVDFRGMTAKTLTDLLQLGIADVLAVNVMDFMLLREQDTLPLLEKQEAKESTYPFLNELFADREGRLYVQPFIFSPLIACYNKAHLHSRRLFEPDGGWSWDDLWELTRKLKSPDRYGIFFTVASANRWPVFFIQNDARFERGSGGGLELGEDMLAVLRSVRDRIYEDGVFPLAMSSGGQEPEELFKQQKISLMLTTYFRLNHLKDAEFEFDVAQLPRFRNNDTLLFCTALGINSRSKRKQAASLLVRYLTSEAAQTSIRKRTFSLPANKWVGDTVRTELERKPSRFELYREMAPKYATYERLNLKIEEMILFGNALKQYFAKMADERGLLELVNGQLTR</sequence>
<organism evidence="8 9">
    <name type="scientific">Paenibacillus thermoaerophilus</name>
    <dbReference type="NCBI Taxonomy" id="1215385"/>
    <lineage>
        <taxon>Bacteria</taxon>
        <taxon>Bacillati</taxon>
        <taxon>Bacillota</taxon>
        <taxon>Bacilli</taxon>
        <taxon>Bacillales</taxon>
        <taxon>Paenibacillaceae</taxon>
        <taxon>Paenibacillus</taxon>
    </lineage>
</organism>
<reference evidence="9" key="1">
    <citation type="journal article" date="2019" name="Int. J. Syst. Evol. Microbiol.">
        <title>The Global Catalogue of Microorganisms (GCM) 10K type strain sequencing project: providing services to taxonomists for standard genome sequencing and annotation.</title>
        <authorList>
            <consortium name="The Broad Institute Genomics Platform"/>
            <consortium name="The Broad Institute Genome Sequencing Center for Infectious Disease"/>
            <person name="Wu L."/>
            <person name="Ma J."/>
        </authorList>
    </citation>
    <scope>NUCLEOTIDE SEQUENCE [LARGE SCALE GENOMIC DNA]</scope>
    <source>
        <strain evidence="9">JCM 18657</strain>
    </source>
</reference>
<comment type="similarity">
    <text evidence="1">Belongs to the bacterial solute-binding protein 1 family.</text>
</comment>
<feature type="domain" description="HTH gntR-type" evidence="7">
    <location>
        <begin position="10"/>
        <end position="78"/>
    </location>
</feature>
<keyword evidence="5" id="KW-0238">DNA-binding</keyword>
<gene>
    <name evidence="8" type="ORF">ACFQWB_11315</name>
</gene>
<keyword evidence="6" id="KW-0804">Transcription</keyword>
<dbReference type="Pfam" id="PF00392">
    <property type="entry name" value="GntR"/>
    <property type="match status" value="1"/>
</dbReference>
<dbReference type="EMBL" id="JBHTGQ010000023">
    <property type="protein sequence ID" value="MFC7750512.1"/>
    <property type="molecule type" value="Genomic_DNA"/>
</dbReference>
<evidence type="ECO:0000256" key="5">
    <source>
        <dbReference type="ARBA" id="ARBA00023125"/>
    </source>
</evidence>
<evidence type="ECO:0000256" key="2">
    <source>
        <dbReference type="ARBA" id="ARBA00022448"/>
    </source>
</evidence>
<dbReference type="InterPro" id="IPR036388">
    <property type="entry name" value="WH-like_DNA-bd_sf"/>
</dbReference>
<evidence type="ECO:0000256" key="3">
    <source>
        <dbReference type="ARBA" id="ARBA00022729"/>
    </source>
</evidence>
<dbReference type="InterPro" id="IPR006059">
    <property type="entry name" value="SBP"/>
</dbReference>
<accession>A0ABW2V7B9</accession>
<dbReference type="Gene3D" id="3.40.190.10">
    <property type="entry name" value="Periplasmic binding protein-like II"/>
    <property type="match status" value="1"/>
</dbReference>
<dbReference type="PANTHER" id="PTHR30061:SF50">
    <property type="entry name" value="MALTOSE_MALTODEXTRIN-BINDING PERIPLASMIC PROTEIN"/>
    <property type="match status" value="1"/>
</dbReference>
<dbReference type="SMART" id="SM00345">
    <property type="entry name" value="HTH_GNTR"/>
    <property type="match status" value="1"/>
</dbReference>
<evidence type="ECO:0000313" key="9">
    <source>
        <dbReference type="Proteomes" id="UP001596528"/>
    </source>
</evidence>
<keyword evidence="3" id="KW-0732">Signal</keyword>
<dbReference type="PRINTS" id="PR00035">
    <property type="entry name" value="HTHGNTR"/>
</dbReference>